<organism evidence="3 4">
    <name type="scientific">Rhizoclosmatium globosum</name>
    <dbReference type="NCBI Taxonomy" id="329046"/>
    <lineage>
        <taxon>Eukaryota</taxon>
        <taxon>Fungi</taxon>
        <taxon>Fungi incertae sedis</taxon>
        <taxon>Chytridiomycota</taxon>
        <taxon>Chytridiomycota incertae sedis</taxon>
        <taxon>Chytridiomycetes</taxon>
        <taxon>Chytridiales</taxon>
        <taxon>Chytriomycetaceae</taxon>
        <taxon>Rhizoclosmatium</taxon>
    </lineage>
</organism>
<dbReference type="STRING" id="329046.A0A1Y2CTT4"/>
<dbReference type="InterPro" id="IPR026947">
    <property type="entry name" value="UBN_middle_dom"/>
</dbReference>
<proteinExistence type="predicted"/>
<dbReference type="EMBL" id="MCGO01000007">
    <property type="protein sequence ID" value="ORY50377.1"/>
    <property type="molecule type" value="Genomic_DNA"/>
</dbReference>
<accession>A0A1Y2CTT4</accession>
<dbReference type="AlphaFoldDB" id="A0A1Y2CTT4"/>
<dbReference type="OrthoDB" id="5576775at2759"/>
<sequence>MKQGPLSPATEVALSYLKAERDKESFENKKNFPQNLCPPLLEASKIALNHDELTENFIRHVKKVLSNSFTLKRLIGRMMLNHAIMQSKIAVTVKTTEFEKLIKNLCAEQGIDGPQDPQPPAQPQDPTTTLPPLVEKKKFRFSEDSKLAIWNLLVLEWEQAELLNLLASIETPSAPTKLTDANVRKSVYAKLVTFWPAGWMTTVDLSREYSLYKRRVNTRAAAAGVTVDVGSVYIESVGNMLAEDRREVFRILKAMKALLVVAPNVKEEAGVGSGSGVEKKEGGEGDKKEGDAGAV</sequence>
<protein>
    <recommendedName>
        <fullName evidence="2">Ubinuclein middle domain-containing protein</fullName>
    </recommendedName>
</protein>
<gene>
    <name evidence="3" type="ORF">BCR33DRAFT_781117</name>
</gene>
<feature type="region of interest" description="Disordered" evidence="1">
    <location>
        <begin position="268"/>
        <end position="295"/>
    </location>
</feature>
<keyword evidence="4" id="KW-1185">Reference proteome</keyword>
<name>A0A1Y2CTT4_9FUNG</name>
<evidence type="ECO:0000313" key="4">
    <source>
        <dbReference type="Proteomes" id="UP000193642"/>
    </source>
</evidence>
<evidence type="ECO:0000313" key="3">
    <source>
        <dbReference type="EMBL" id="ORY50377.1"/>
    </source>
</evidence>
<feature type="region of interest" description="Disordered" evidence="1">
    <location>
        <begin position="109"/>
        <end position="131"/>
    </location>
</feature>
<evidence type="ECO:0000256" key="1">
    <source>
        <dbReference type="SAM" id="MobiDB-lite"/>
    </source>
</evidence>
<comment type="caution">
    <text evidence="3">The sequence shown here is derived from an EMBL/GenBank/DDBJ whole genome shotgun (WGS) entry which is preliminary data.</text>
</comment>
<dbReference type="Proteomes" id="UP000193642">
    <property type="component" value="Unassembled WGS sequence"/>
</dbReference>
<feature type="compositionally biased region" description="Basic and acidic residues" evidence="1">
    <location>
        <begin position="277"/>
        <end position="295"/>
    </location>
</feature>
<dbReference type="Pfam" id="PF14075">
    <property type="entry name" value="UBN_AB"/>
    <property type="match status" value="1"/>
</dbReference>
<feature type="domain" description="Ubinuclein middle" evidence="2">
    <location>
        <begin position="136"/>
        <end position="207"/>
    </location>
</feature>
<reference evidence="3 4" key="1">
    <citation type="submission" date="2016-07" db="EMBL/GenBank/DDBJ databases">
        <title>Pervasive Adenine N6-methylation of Active Genes in Fungi.</title>
        <authorList>
            <consortium name="DOE Joint Genome Institute"/>
            <person name="Mondo S.J."/>
            <person name="Dannebaum R.O."/>
            <person name="Kuo R.C."/>
            <person name="Labutti K."/>
            <person name="Haridas S."/>
            <person name="Kuo A."/>
            <person name="Salamov A."/>
            <person name="Ahrendt S.R."/>
            <person name="Lipzen A."/>
            <person name="Sullivan W."/>
            <person name="Andreopoulos W.B."/>
            <person name="Clum A."/>
            <person name="Lindquist E."/>
            <person name="Daum C."/>
            <person name="Ramamoorthy G.K."/>
            <person name="Gryganskyi A."/>
            <person name="Culley D."/>
            <person name="Magnuson J.K."/>
            <person name="James T.Y."/>
            <person name="O'Malley M.A."/>
            <person name="Stajich J.E."/>
            <person name="Spatafora J.W."/>
            <person name="Visel A."/>
            <person name="Grigoriev I.V."/>
        </authorList>
    </citation>
    <scope>NUCLEOTIDE SEQUENCE [LARGE SCALE GENOMIC DNA]</scope>
    <source>
        <strain evidence="3 4">JEL800</strain>
    </source>
</reference>
<evidence type="ECO:0000259" key="2">
    <source>
        <dbReference type="Pfam" id="PF14075"/>
    </source>
</evidence>